<protein>
    <submittedName>
        <fullName evidence="1">Conjugal transfer protein TraD</fullName>
    </submittedName>
</protein>
<dbReference type="RefSeq" id="WP_036587215.1">
    <property type="nucleotide sequence ID" value="NZ_JAOCCH010000003.1"/>
</dbReference>
<dbReference type="Pfam" id="PF06412">
    <property type="entry name" value="TraD"/>
    <property type="match status" value="1"/>
</dbReference>
<evidence type="ECO:0000313" key="2">
    <source>
        <dbReference type="Proteomes" id="UP000441102"/>
    </source>
</evidence>
<accession>A0A011V9I1</accession>
<proteinExistence type="predicted"/>
<name>A0A011V9I1_BRUAN</name>
<evidence type="ECO:0000313" key="1">
    <source>
        <dbReference type="EMBL" id="KAB2797375.1"/>
    </source>
</evidence>
<reference evidence="1 2" key="1">
    <citation type="submission" date="2019-09" db="EMBL/GenBank/DDBJ databases">
        <title>Taxonomic organization of the family Brucellaceae based on a phylogenomic approach.</title>
        <authorList>
            <person name="Leclercq S."/>
            <person name="Cloeckaert A."/>
            <person name="Zygmunt M.S."/>
        </authorList>
    </citation>
    <scope>NUCLEOTIDE SEQUENCE [LARGE SCALE GENOMIC DNA]</scope>
    <source>
        <strain evidence="1 2">CCUG 34461</strain>
    </source>
</reference>
<comment type="caution">
    <text evidence="1">The sequence shown here is derived from an EMBL/GenBank/DDBJ whole genome shotgun (WGS) entry which is preliminary data.</text>
</comment>
<dbReference type="EMBL" id="WBWX01000004">
    <property type="protein sequence ID" value="KAB2797375.1"/>
    <property type="molecule type" value="Genomic_DNA"/>
</dbReference>
<sequence>MSSKTIDRTTEARSKRLLGAIVVRAGLSRVDRAFLLGGLLELAKLSPGTPEYRRLRKIGEIAFRSEASGENPGSNQGDRI</sequence>
<dbReference type="Proteomes" id="UP000441102">
    <property type="component" value="Unassembled WGS sequence"/>
</dbReference>
<dbReference type="AlphaFoldDB" id="A0A011V9I1"/>
<dbReference type="InterPro" id="IPR009444">
    <property type="entry name" value="Conjugal_tfr_TraD_a-type"/>
</dbReference>
<organism evidence="1 2">
    <name type="scientific">Brucella anthropi</name>
    <name type="common">Ochrobactrum anthropi</name>
    <dbReference type="NCBI Taxonomy" id="529"/>
    <lineage>
        <taxon>Bacteria</taxon>
        <taxon>Pseudomonadati</taxon>
        <taxon>Pseudomonadota</taxon>
        <taxon>Alphaproteobacteria</taxon>
        <taxon>Hyphomicrobiales</taxon>
        <taxon>Brucellaceae</taxon>
        <taxon>Brucella/Ochrobactrum group</taxon>
        <taxon>Brucella</taxon>
    </lineage>
</organism>
<gene>
    <name evidence="1" type="ORF">F9L06_13735</name>
</gene>